<evidence type="ECO:0000256" key="5">
    <source>
        <dbReference type="SAM" id="Phobius"/>
    </source>
</evidence>
<dbReference type="RefSeq" id="WP_010682909.1">
    <property type="nucleotide sequence ID" value="NZ_CP043538.1"/>
</dbReference>
<dbReference type="Gene3D" id="1.20.1560.10">
    <property type="entry name" value="ABC transporter type 1, transmembrane domain"/>
    <property type="match status" value="1"/>
</dbReference>
<dbReference type="InterPro" id="IPR039421">
    <property type="entry name" value="Type_1_exporter"/>
</dbReference>
<dbReference type="GO" id="GO:0005524">
    <property type="term" value="F:ATP binding"/>
    <property type="evidence" value="ECO:0007669"/>
    <property type="project" value="UniProtKB-KW"/>
</dbReference>
<dbReference type="SUPFAM" id="SSF52540">
    <property type="entry name" value="P-loop containing nucleoside triphosphate hydrolases"/>
    <property type="match status" value="2"/>
</dbReference>
<keyword evidence="7" id="KW-0547">Nucleotide-binding</keyword>
<keyword evidence="3 5" id="KW-1133">Transmembrane helix</keyword>
<reference evidence="7 8" key="2">
    <citation type="journal article" date="2013" name="Genome Announc.">
        <title>Draft Genome Sequence of Methylobacterium mesophilicum Strain SR1.6/6, Isolated from Citrus sinensis.</title>
        <authorList>
            <person name="Marinho Almeida D."/>
            <person name="Dini-Andreote F."/>
            <person name="Camargo Neves A.A."/>
            <person name="Juca Ramos R.T."/>
            <person name="Andreote F.D."/>
            <person name="Carneiro A.R."/>
            <person name="Oliveira de Souza Lima A."/>
            <person name="Caracciolo Gomes de Sa P.H."/>
            <person name="Ribeiro Barbosa M.S."/>
            <person name="Araujo W.L."/>
            <person name="Silva A."/>
        </authorList>
    </citation>
    <scope>NUCLEOTIDE SEQUENCE [LARGE SCALE GENOMIC DNA]</scope>
    <source>
        <strain evidence="7 8">SR1.6/6</strain>
    </source>
</reference>
<feature type="transmembrane region" description="Helical" evidence="5">
    <location>
        <begin position="282"/>
        <end position="304"/>
    </location>
</feature>
<reference evidence="7 8" key="1">
    <citation type="journal article" date="2012" name="Genet. Mol. Biol.">
        <title>Analysis of 16S rRNA and mxaF genes revealing insights into Methylobacterium niche-specific plant association.</title>
        <authorList>
            <person name="Dourado M.N."/>
            <person name="Andreote F.D."/>
            <person name="Dini-Andreote F."/>
            <person name="Conti R."/>
            <person name="Araujo J.M."/>
            <person name="Araujo W.L."/>
        </authorList>
    </citation>
    <scope>NUCLEOTIDE SEQUENCE [LARGE SCALE GENOMIC DNA]</scope>
    <source>
        <strain evidence="7 8">SR1.6/6</strain>
    </source>
</reference>
<dbReference type="GO" id="GO:0140359">
    <property type="term" value="F:ABC-type transporter activity"/>
    <property type="evidence" value="ECO:0007669"/>
    <property type="project" value="InterPro"/>
</dbReference>
<feature type="transmembrane region" description="Helical" evidence="5">
    <location>
        <begin position="195"/>
        <end position="214"/>
    </location>
</feature>
<dbReference type="InterPro" id="IPR011527">
    <property type="entry name" value="ABC1_TM_dom"/>
</dbReference>
<keyword evidence="4 5" id="KW-0472">Membrane</keyword>
<proteinExistence type="predicted"/>
<evidence type="ECO:0000256" key="2">
    <source>
        <dbReference type="ARBA" id="ARBA00022692"/>
    </source>
</evidence>
<gene>
    <name evidence="7" type="ORF">MMSR116_12165</name>
</gene>
<feature type="domain" description="ABC transmembrane type-1" evidence="6">
    <location>
        <begin position="91"/>
        <end position="332"/>
    </location>
</feature>
<evidence type="ECO:0000256" key="3">
    <source>
        <dbReference type="ARBA" id="ARBA00022989"/>
    </source>
</evidence>
<dbReference type="PANTHER" id="PTHR24221:SF654">
    <property type="entry name" value="ATP-BINDING CASSETTE SUB-FAMILY B MEMBER 6"/>
    <property type="match status" value="1"/>
</dbReference>
<feature type="transmembrane region" description="Helical" evidence="5">
    <location>
        <begin position="167"/>
        <end position="189"/>
    </location>
</feature>
<dbReference type="Gene3D" id="3.40.50.300">
    <property type="entry name" value="P-loop containing nucleotide triphosphate hydrolases"/>
    <property type="match status" value="2"/>
</dbReference>
<dbReference type="PANTHER" id="PTHR24221">
    <property type="entry name" value="ATP-BINDING CASSETTE SUB-FAMILY B"/>
    <property type="match status" value="1"/>
</dbReference>
<feature type="transmembrane region" description="Helical" evidence="5">
    <location>
        <begin position="92"/>
        <end position="114"/>
    </location>
</feature>
<dbReference type="EMBL" id="CP043538">
    <property type="protein sequence ID" value="QGY02542.1"/>
    <property type="molecule type" value="Genomic_DNA"/>
</dbReference>
<keyword evidence="2 5" id="KW-0812">Transmembrane</keyword>
<dbReference type="InterPro" id="IPR027417">
    <property type="entry name" value="P-loop_NTPase"/>
</dbReference>
<evidence type="ECO:0000256" key="4">
    <source>
        <dbReference type="ARBA" id="ARBA00023136"/>
    </source>
</evidence>
<sequence length="882" mass="97600">MRALEPRLFPYIWRYSKGDQLKICAVVLASLPFYFASLDLPKRIVNDAITGKAFAHGEATASFLDITVHWPDALGGGATRLFEGFQLDRFELLLGLSTLFLALVLINGAFKFWINLQKGILGERMLRRLRFQLFSLMLRFSPEAQREVKSSETATIIRDEVEPIGSFIGDAIVVPVFLGTQAATALAFIMMQNLWLGLAAGGMVGVQMTVIPRLRREIIRLSRKRQIASRNLAGRVAEVLDGLPAVLLNDTGRWERAEIGGRLYSLYDLRLRIYRRKFAVKYLNNLLAQVTPFLFYAIGGVFALKGQLDIGQLVAVLAAYRDLPPPLKELIDWDQQRLDVEVKYETVAAHFGPQRLRPAEPETEAPPPLLGTPLRFEGLALRDPQGGAPVEVGDAEVPLPTRLALVPSGSVAQEFTRVLAGLQTAPNGAIRIGDHDLATLPRPAHARRIAYAGVEPVLFPGTVRDNILYGLRICPLRTGHLDLSRAQINEAVKTGNPCDTVDDPWIDYRQLGVRDAEELDERLVGLLSRLDLGDDLYRFGLGALSSVAHDTPVGQRMIAAREHLREHFAQKGLADLVIPFARGRYNDQATVAENLLFGVPRDPTLTDPRRLAGTALFREALEKVQLLEALDRMGVAIASNLKDIFADVPPGHPLFRRFSLITPDALPDYLLRLSRLPAEGRLSDDDSVAFLALALAYVEPRMRFGLLDEDLATRIVGARAVVQGRMHGQDGCDIESYDPTRINPRSTVLDNLLFGRIDTARMHGETLIQREARAVFREFDLEGPIQRRGLEKAVGNRGQLLAERVRVRIGLARAILRDPEILVVDRVDEHLDGGVDTLLDVAGATLPRASLVASLSAEADPARFPARLPLRSSEARLRSAAE</sequence>
<feature type="transmembrane region" description="Helical" evidence="5">
    <location>
        <begin position="21"/>
        <end position="38"/>
    </location>
</feature>
<keyword evidence="7" id="KW-0067">ATP-binding</keyword>
<evidence type="ECO:0000313" key="8">
    <source>
        <dbReference type="Proteomes" id="UP000012488"/>
    </source>
</evidence>
<organism evidence="7 8">
    <name type="scientific">Methylobacterium mesophilicum SR1.6/6</name>
    <dbReference type="NCBI Taxonomy" id="908290"/>
    <lineage>
        <taxon>Bacteria</taxon>
        <taxon>Pseudomonadati</taxon>
        <taxon>Pseudomonadota</taxon>
        <taxon>Alphaproteobacteria</taxon>
        <taxon>Hyphomicrobiales</taxon>
        <taxon>Methylobacteriaceae</taxon>
        <taxon>Methylobacterium</taxon>
    </lineage>
</organism>
<evidence type="ECO:0000256" key="1">
    <source>
        <dbReference type="ARBA" id="ARBA00004651"/>
    </source>
</evidence>
<dbReference type="OrthoDB" id="9760920at2"/>
<evidence type="ECO:0000313" key="7">
    <source>
        <dbReference type="EMBL" id="QGY02542.1"/>
    </source>
</evidence>
<dbReference type="GO" id="GO:0034040">
    <property type="term" value="F:ATPase-coupled lipid transmembrane transporter activity"/>
    <property type="evidence" value="ECO:0007669"/>
    <property type="project" value="TreeGrafter"/>
</dbReference>
<dbReference type="AlphaFoldDB" id="A0A6B9FKK3"/>
<dbReference type="PROSITE" id="PS50929">
    <property type="entry name" value="ABC_TM1F"/>
    <property type="match status" value="1"/>
</dbReference>
<name>A0A6B9FKK3_9HYPH</name>
<accession>A0A6B9FKK3</accession>
<dbReference type="Proteomes" id="UP000012488">
    <property type="component" value="Chromosome"/>
</dbReference>
<comment type="subcellular location">
    <subcellularLocation>
        <location evidence="1">Cell membrane</location>
        <topology evidence="1">Multi-pass membrane protein</topology>
    </subcellularLocation>
</comment>
<dbReference type="InterPro" id="IPR036640">
    <property type="entry name" value="ABC1_TM_sf"/>
</dbReference>
<dbReference type="GO" id="GO:0005886">
    <property type="term" value="C:plasma membrane"/>
    <property type="evidence" value="ECO:0007669"/>
    <property type="project" value="UniProtKB-SubCell"/>
</dbReference>
<protein>
    <submittedName>
        <fullName evidence="7">ABC transporter ATP-binding protein</fullName>
    </submittedName>
</protein>
<dbReference type="Pfam" id="PF00664">
    <property type="entry name" value="ABC_membrane"/>
    <property type="match status" value="1"/>
</dbReference>
<evidence type="ECO:0000259" key="6">
    <source>
        <dbReference type="PROSITE" id="PS50929"/>
    </source>
</evidence>
<dbReference type="SUPFAM" id="SSF90123">
    <property type="entry name" value="ABC transporter transmembrane region"/>
    <property type="match status" value="1"/>
</dbReference>
<dbReference type="KEGG" id="mmes:MMSR116_12165"/>